<feature type="transmembrane region" description="Helical" evidence="1">
    <location>
        <begin position="78"/>
        <end position="98"/>
    </location>
</feature>
<feature type="transmembrane region" description="Helical" evidence="1">
    <location>
        <begin position="12"/>
        <end position="31"/>
    </location>
</feature>
<keyword evidence="2" id="KW-1185">Reference proteome</keyword>
<dbReference type="PANTHER" id="PTHR31881:SF6">
    <property type="entry name" value="OS09G0494600 PROTEIN"/>
    <property type="match status" value="1"/>
</dbReference>
<evidence type="ECO:0000256" key="1">
    <source>
        <dbReference type="SAM" id="Phobius"/>
    </source>
</evidence>
<feature type="transmembrane region" description="Helical" evidence="1">
    <location>
        <begin position="187"/>
        <end position="209"/>
    </location>
</feature>
<proteinExistence type="predicted"/>
<feature type="transmembrane region" description="Helical" evidence="1">
    <location>
        <begin position="110"/>
        <end position="132"/>
    </location>
</feature>
<evidence type="ECO:0000313" key="3">
    <source>
        <dbReference type="RefSeq" id="XP_039120280.1"/>
    </source>
</evidence>
<keyword evidence="1" id="KW-0812">Transmembrane</keyword>
<gene>
    <name evidence="3" type="primary">LOC120256659</name>
</gene>
<dbReference type="PANTHER" id="PTHR31881">
    <property type="match status" value="1"/>
</dbReference>
<dbReference type="GeneID" id="120256659"/>
<dbReference type="Proteomes" id="UP001515500">
    <property type="component" value="Unplaced"/>
</dbReference>
<keyword evidence="1" id="KW-0472">Membrane</keyword>
<feature type="transmembrane region" description="Helical" evidence="1">
    <location>
        <begin position="144"/>
        <end position="167"/>
    </location>
</feature>
<dbReference type="RefSeq" id="XP_039120280.1">
    <property type="nucleotide sequence ID" value="XM_039264346.1"/>
</dbReference>
<name>A0AB40AZB5_DIOCR</name>
<dbReference type="Pfam" id="PF04654">
    <property type="entry name" value="DUF599"/>
    <property type="match status" value="1"/>
</dbReference>
<protein>
    <submittedName>
        <fullName evidence="3">Uncharacterized protein LOC120256659</fullName>
    </submittedName>
</protein>
<evidence type="ECO:0000313" key="2">
    <source>
        <dbReference type="Proteomes" id="UP001515500"/>
    </source>
</evidence>
<reference evidence="3" key="1">
    <citation type="submission" date="2025-08" db="UniProtKB">
        <authorList>
            <consortium name="RefSeq"/>
        </authorList>
    </citation>
    <scope>IDENTIFICATION</scope>
</reference>
<organism evidence="2 3">
    <name type="scientific">Dioscorea cayennensis subsp. rotundata</name>
    <name type="common">White Guinea yam</name>
    <name type="synonym">Dioscorea rotundata</name>
    <dbReference type="NCBI Taxonomy" id="55577"/>
    <lineage>
        <taxon>Eukaryota</taxon>
        <taxon>Viridiplantae</taxon>
        <taxon>Streptophyta</taxon>
        <taxon>Embryophyta</taxon>
        <taxon>Tracheophyta</taxon>
        <taxon>Spermatophyta</taxon>
        <taxon>Magnoliopsida</taxon>
        <taxon>Liliopsida</taxon>
        <taxon>Dioscoreales</taxon>
        <taxon>Dioscoreaceae</taxon>
        <taxon>Dioscorea</taxon>
    </lineage>
</organism>
<accession>A0AB40AZB5</accession>
<dbReference type="InterPro" id="IPR006747">
    <property type="entry name" value="DUF599"/>
</dbReference>
<dbReference type="AlphaFoldDB" id="A0AB40AZB5"/>
<sequence length="229" mass="25507">MEWSKVCMDVIMIPSGVLFPIVYHGWLFYMVRTRPQRTNLGIDAVGQQLWISAMLKDNDKKNILAVQTLRNSIMSSTLMASTCILICCGLLTFTSNIYSHRSYETSTFDSSGAITLAFKSATLVLVFLSVFVSQALSIMFLNQVGILINILTMECCTITEQHVYILLRKGIFLNTVGNRLFFIALPLILWLFGPIPVFVCSLATVPVLYNLDIVPGEKKPVIGVRVANA</sequence>
<keyword evidence="1" id="KW-1133">Transmembrane helix</keyword>